<reference evidence="1" key="1">
    <citation type="submission" date="2022-10" db="EMBL/GenBank/DDBJ databases">
        <title>Genome Sequence of Xylaria curta.</title>
        <authorList>
            <person name="Buettner E."/>
        </authorList>
    </citation>
    <scope>NUCLEOTIDE SEQUENCE</scope>
    <source>
        <strain evidence="1">Babe10</strain>
    </source>
</reference>
<accession>A0ACC1NCY4</accession>
<name>A0ACC1NCY4_9PEZI</name>
<sequence length="426" mass="47541">MSARHMLNLLLSGLGLFGLPIDATPTQRLQVKPFKFNLSEQVPHMLDSIRNTQLPSREFVAAFESTNDTLSTGLSLQTLQDLRKEWITGFKWEEEQASINKLHHFTVNIEGVDVHFVHEVSGNPDAIPLILLHGWPGTFLELTPLIDLLVPKSQLKGKNSNTTFDVVIPSLLGFGFSAPPPTKAWDNRDSARLFNKLMTEALGYQRYAVHGTDWGAGIGYFMYNQFNTTARAAHLNFLPFGPPTLEDIAAKNITLSPGEAVTAQRSADWAKAGNGYFVEQTTKPNTIGLSLYDNPIGQLAWIGEKFISWSDPRQGTGPSLLTRHEILREVSLYYLTRSFVSSVYIYAQNPSGFIPTDYSKLKAQTDAPLLYTNFKYNVGFWPKEYIAGVGNLVSYKARDFGGHFPGLDNPAGLADDLREIGKYWVY</sequence>
<organism evidence="1 2">
    <name type="scientific">Xylaria curta</name>
    <dbReference type="NCBI Taxonomy" id="42375"/>
    <lineage>
        <taxon>Eukaryota</taxon>
        <taxon>Fungi</taxon>
        <taxon>Dikarya</taxon>
        <taxon>Ascomycota</taxon>
        <taxon>Pezizomycotina</taxon>
        <taxon>Sordariomycetes</taxon>
        <taxon>Xylariomycetidae</taxon>
        <taxon>Xylariales</taxon>
        <taxon>Xylariaceae</taxon>
        <taxon>Xylaria</taxon>
    </lineage>
</organism>
<comment type="caution">
    <text evidence="1">The sequence shown here is derived from an EMBL/GenBank/DDBJ whole genome shotgun (WGS) entry which is preliminary data.</text>
</comment>
<evidence type="ECO:0000313" key="2">
    <source>
        <dbReference type="Proteomes" id="UP001143856"/>
    </source>
</evidence>
<dbReference type="Proteomes" id="UP001143856">
    <property type="component" value="Unassembled WGS sequence"/>
</dbReference>
<proteinExistence type="predicted"/>
<keyword evidence="2" id="KW-1185">Reference proteome</keyword>
<gene>
    <name evidence="1" type="ORF">NUW58_g8126</name>
</gene>
<protein>
    <submittedName>
        <fullName evidence="1">Uncharacterized protein</fullName>
    </submittedName>
</protein>
<dbReference type="EMBL" id="JAPDGR010002348">
    <property type="protein sequence ID" value="KAJ2976284.1"/>
    <property type="molecule type" value="Genomic_DNA"/>
</dbReference>
<evidence type="ECO:0000313" key="1">
    <source>
        <dbReference type="EMBL" id="KAJ2976284.1"/>
    </source>
</evidence>